<evidence type="ECO:0000313" key="2">
    <source>
        <dbReference type="Proteomes" id="UP001519667"/>
    </source>
</evidence>
<dbReference type="EMBL" id="JAGTIS010000035">
    <property type="protein sequence ID" value="MBT8769560.1"/>
    <property type="molecule type" value="Genomic_DNA"/>
</dbReference>
<gene>
    <name evidence="1" type="ORF">J7302_25960</name>
</gene>
<dbReference type="InterPro" id="IPR006311">
    <property type="entry name" value="TAT_signal"/>
</dbReference>
<dbReference type="PROSITE" id="PS51318">
    <property type="entry name" value="TAT"/>
    <property type="match status" value="1"/>
</dbReference>
<comment type="caution">
    <text evidence="1">The sequence shown here is derived from an EMBL/GenBank/DDBJ whole genome shotgun (WGS) entry which is preliminary data.</text>
</comment>
<protein>
    <submittedName>
        <fullName evidence="1">Transcriptional initiation protein Tat</fullName>
    </submittedName>
</protein>
<evidence type="ECO:0000313" key="1">
    <source>
        <dbReference type="EMBL" id="MBT8769560.1"/>
    </source>
</evidence>
<keyword evidence="2" id="KW-1185">Reference proteome</keyword>
<reference evidence="1 2" key="1">
    <citation type="submission" date="2021-04" db="EMBL/GenBank/DDBJ databases">
        <title>Pseudomonas boanensis sp. nov., a bacterium isolated from river water used for household purposes in Boane District, Mozambique.</title>
        <authorList>
            <person name="Nicklasson M."/>
            <person name="Martin-Rodriguez A.J."/>
            <person name="Thorell K."/>
            <person name="Neves L."/>
            <person name="Mussagy A."/>
            <person name="Rydberg H.A."/>
            <person name="Hernroth B."/>
            <person name="Svensson-Stadler L."/>
            <person name="Sjoling A."/>
        </authorList>
    </citation>
    <scope>NUCLEOTIDE SEQUENCE [LARGE SCALE GENOMIC DNA]</scope>
    <source>
        <strain evidence="1 2">DB1</strain>
    </source>
</reference>
<accession>A0ABS5XPM1</accession>
<dbReference type="Proteomes" id="UP001519667">
    <property type="component" value="Unassembled WGS sequence"/>
</dbReference>
<sequence>MHDSPPLGASLSRRRFISLSGQSLLVLGATAVTSQLIPVTLLANEALPDLPAGLLCMGRDIYPHDRLGDMHYATPLAELVGKQPKLIKDGLKALQARARERHGKAFEAIASEDDRVALLREIETGPFFREVRSALMFGLYDNTALFPLFGYEGSSVEKGGYLARGFNDIDWL</sequence>
<dbReference type="RefSeq" id="WP_215381673.1">
    <property type="nucleotide sequence ID" value="NZ_JAGTIS010000035.1"/>
</dbReference>
<proteinExistence type="predicted"/>
<name>A0ABS5XPM1_9GAMM</name>
<organism evidence="1 2">
    <name type="scientific">Metapseudomonas boanensis</name>
    <dbReference type="NCBI Taxonomy" id="2822138"/>
    <lineage>
        <taxon>Bacteria</taxon>
        <taxon>Pseudomonadati</taxon>
        <taxon>Pseudomonadota</taxon>
        <taxon>Gammaproteobacteria</taxon>
        <taxon>Pseudomonadales</taxon>
        <taxon>Pseudomonadaceae</taxon>
        <taxon>Metapseudomonas</taxon>
    </lineage>
</organism>